<dbReference type="EMBL" id="CM047750">
    <property type="protein sequence ID" value="KAJ0006784.1"/>
    <property type="molecule type" value="Genomic_DNA"/>
</dbReference>
<name>A0ACC0WYW8_9ROSI</name>
<gene>
    <name evidence="1" type="ORF">Pint_30714</name>
</gene>
<accession>A0ACC0WYW8</accession>
<sequence>MDSSNSIQTATAPIPIDLFVSKKHPGLTRGQIGFADSSGNIVFKVNRQSSAKTVVLNSVGNPLISLYHQDKGLWQGFKGDDGGEKDLMFRVQRMLNRLTRTEFDVFLVGENQEESTSDVKMKGFPFRRSCTIFKGNSIVAQTSLMYKLHQIYARRNRFRLTIFPGSFDTTLIVALVAIFFD</sequence>
<keyword evidence="2" id="KW-1185">Reference proteome</keyword>
<evidence type="ECO:0000313" key="2">
    <source>
        <dbReference type="Proteomes" id="UP001163603"/>
    </source>
</evidence>
<proteinExistence type="predicted"/>
<comment type="caution">
    <text evidence="1">The sequence shown here is derived from an EMBL/GenBank/DDBJ whole genome shotgun (WGS) entry which is preliminary data.</text>
</comment>
<protein>
    <submittedName>
        <fullName evidence="1">Uncharacterized protein</fullName>
    </submittedName>
</protein>
<evidence type="ECO:0000313" key="1">
    <source>
        <dbReference type="EMBL" id="KAJ0006784.1"/>
    </source>
</evidence>
<dbReference type="Proteomes" id="UP001163603">
    <property type="component" value="Chromosome 15"/>
</dbReference>
<reference evidence="2" key="1">
    <citation type="journal article" date="2023" name="G3 (Bethesda)">
        <title>Genome assembly and association tests identify interacting loci associated with vigor, precocity, and sex in interspecific pistachio rootstocks.</title>
        <authorList>
            <person name="Palmer W."/>
            <person name="Jacygrad E."/>
            <person name="Sagayaradj S."/>
            <person name="Cavanaugh K."/>
            <person name="Han R."/>
            <person name="Bertier L."/>
            <person name="Beede B."/>
            <person name="Kafkas S."/>
            <person name="Golino D."/>
            <person name="Preece J."/>
            <person name="Michelmore R."/>
        </authorList>
    </citation>
    <scope>NUCLEOTIDE SEQUENCE [LARGE SCALE GENOMIC DNA]</scope>
</reference>
<organism evidence="1 2">
    <name type="scientific">Pistacia integerrima</name>
    <dbReference type="NCBI Taxonomy" id="434235"/>
    <lineage>
        <taxon>Eukaryota</taxon>
        <taxon>Viridiplantae</taxon>
        <taxon>Streptophyta</taxon>
        <taxon>Embryophyta</taxon>
        <taxon>Tracheophyta</taxon>
        <taxon>Spermatophyta</taxon>
        <taxon>Magnoliopsida</taxon>
        <taxon>eudicotyledons</taxon>
        <taxon>Gunneridae</taxon>
        <taxon>Pentapetalae</taxon>
        <taxon>rosids</taxon>
        <taxon>malvids</taxon>
        <taxon>Sapindales</taxon>
        <taxon>Anacardiaceae</taxon>
        <taxon>Pistacia</taxon>
    </lineage>
</organism>